<feature type="region of interest" description="Disordered" evidence="1">
    <location>
        <begin position="64"/>
        <end position="114"/>
    </location>
</feature>
<dbReference type="EMBL" id="JBCEZU010000067">
    <property type="protein sequence ID" value="KAK9534164.1"/>
    <property type="molecule type" value="Genomic_DNA"/>
</dbReference>
<evidence type="ECO:0000313" key="2">
    <source>
        <dbReference type="EMBL" id="KAK9534164.1"/>
    </source>
</evidence>
<name>A0AAW1FH62_ZOAVI</name>
<protein>
    <submittedName>
        <fullName evidence="2">Uncharacterized protein</fullName>
    </submittedName>
</protein>
<evidence type="ECO:0000313" key="3">
    <source>
        <dbReference type="Proteomes" id="UP001488805"/>
    </source>
</evidence>
<feature type="region of interest" description="Disordered" evidence="1">
    <location>
        <begin position="1"/>
        <end position="21"/>
    </location>
</feature>
<evidence type="ECO:0000256" key="1">
    <source>
        <dbReference type="SAM" id="MobiDB-lite"/>
    </source>
</evidence>
<gene>
    <name evidence="2" type="ORF">VZT92_009228</name>
</gene>
<feature type="compositionally biased region" description="Basic residues" evidence="1">
    <location>
        <begin position="74"/>
        <end position="84"/>
    </location>
</feature>
<dbReference type="Proteomes" id="UP001488805">
    <property type="component" value="Unassembled WGS sequence"/>
</dbReference>
<comment type="caution">
    <text evidence="2">The sequence shown here is derived from an EMBL/GenBank/DDBJ whole genome shotgun (WGS) entry which is preliminary data.</text>
</comment>
<accession>A0AAW1FH62</accession>
<organism evidence="2 3">
    <name type="scientific">Zoarces viviparus</name>
    <name type="common">Viviparous eelpout</name>
    <name type="synonym">Blennius viviparus</name>
    <dbReference type="NCBI Taxonomy" id="48416"/>
    <lineage>
        <taxon>Eukaryota</taxon>
        <taxon>Metazoa</taxon>
        <taxon>Chordata</taxon>
        <taxon>Craniata</taxon>
        <taxon>Vertebrata</taxon>
        <taxon>Euteleostomi</taxon>
        <taxon>Actinopterygii</taxon>
        <taxon>Neopterygii</taxon>
        <taxon>Teleostei</taxon>
        <taxon>Neoteleostei</taxon>
        <taxon>Acanthomorphata</taxon>
        <taxon>Eupercaria</taxon>
        <taxon>Perciformes</taxon>
        <taxon>Cottioidei</taxon>
        <taxon>Zoarcales</taxon>
        <taxon>Zoarcidae</taxon>
        <taxon>Zoarcinae</taxon>
        <taxon>Zoarces</taxon>
    </lineage>
</organism>
<keyword evidence="3" id="KW-1185">Reference proteome</keyword>
<sequence>MYVSNPLENKNAEEEQYPSSRCPRRARCGLLRGMPAALEEEERTAAAAAAAAAAALWSTDALRDARTPLPSNARRTKQQRRRAAARLCCQKPKKGRPPTPPPPIMRDSSVDQSQAVWVDRLSAESQWRGGAGRGEDR</sequence>
<reference evidence="2 3" key="1">
    <citation type="journal article" date="2024" name="Genome Biol. Evol.">
        <title>Chromosome-level genome assembly of the viviparous eelpout Zoarces viviparus.</title>
        <authorList>
            <person name="Fuhrmann N."/>
            <person name="Brasseur M.V."/>
            <person name="Bakowski C.E."/>
            <person name="Podsiadlowski L."/>
            <person name="Prost S."/>
            <person name="Krehenwinkel H."/>
            <person name="Mayer C."/>
        </authorList>
    </citation>
    <scope>NUCLEOTIDE SEQUENCE [LARGE SCALE GENOMIC DNA]</scope>
    <source>
        <strain evidence="2">NO-MEL_2022_Ind0_liver</strain>
    </source>
</reference>
<dbReference type="AlphaFoldDB" id="A0AAW1FH62"/>
<proteinExistence type="predicted"/>